<keyword evidence="3" id="KW-1185">Reference proteome</keyword>
<comment type="caution">
    <text evidence="2">The sequence shown here is derived from an EMBL/GenBank/DDBJ whole genome shotgun (WGS) entry which is preliminary data.</text>
</comment>
<name>A0A9P6CID8_9AGAR</name>
<protein>
    <recommendedName>
        <fullName evidence="4">Ig-like domain-containing protein</fullName>
    </recommendedName>
</protein>
<gene>
    <name evidence="2" type="ORF">BDZ94DRAFT_795236</name>
</gene>
<accession>A0A9P6CID8</accession>
<reference evidence="2" key="1">
    <citation type="submission" date="2020-11" db="EMBL/GenBank/DDBJ databases">
        <authorList>
            <consortium name="DOE Joint Genome Institute"/>
            <person name="Ahrendt S."/>
            <person name="Riley R."/>
            <person name="Andreopoulos W."/>
            <person name="Labutti K."/>
            <person name="Pangilinan J."/>
            <person name="Ruiz-Duenas F.J."/>
            <person name="Barrasa J.M."/>
            <person name="Sanchez-Garcia M."/>
            <person name="Camarero S."/>
            <person name="Miyauchi S."/>
            <person name="Serrano A."/>
            <person name="Linde D."/>
            <person name="Babiker R."/>
            <person name="Drula E."/>
            <person name="Ayuso-Fernandez I."/>
            <person name="Pacheco R."/>
            <person name="Padilla G."/>
            <person name="Ferreira P."/>
            <person name="Barriuso J."/>
            <person name="Kellner H."/>
            <person name="Castanera R."/>
            <person name="Alfaro M."/>
            <person name="Ramirez L."/>
            <person name="Pisabarro A.G."/>
            <person name="Kuo A."/>
            <person name="Tritt A."/>
            <person name="Lipzen A."/>
            <person name="He G."/>
            <person name="Yan M."/>
            <person name="Ng V."/>
            <person name="Cullen D."/>
            <person name="Martin F."/>
            <person name="Rosso M.-N."/>
            <person name="Henrissat B."/>
            <person name="Hibbett D."/>
            <person name="Martinez A.T."/>
            <person name="Grigoriev I.V."/>
        </authorList>
    </citation>
    <scope>NUCLEOTIDE SEQUENCE</scope>
    <source>
        <strain evidence="2">CBS 247.69</strain>
    </source>
</reference>
<keyword evidence="1" id="KW-0732">Signal</keyword>
<evidence type="ECO:0000256" key="1">
    <source>
        <dbReference type="SAM" id="SignalP"/>
    </source>
</evidence>
<sequence length="189" mass="20482">MKFSVGFLTSLVASALQYTNAFPAAPTREISIRAPVPVKSMTCDGDTYKCTAGLVWGDGNWLAQWTTSVFHQATFARPSAQEIALMAPVPVKAMTCDGNTYVCTANLVWGDGNWVAQWTVAVFHQSLFGHASSNEMSTMAPVKVTSMTCDGDTYKCTAALDFGDGRWVAQWTTAVFHNGFADSGRLFLQ</sequence>
<proteinExistence type="predicted"/>
<dbReference type="EMBL" id="MU150279">
    <property type="protein sequence ID" value="KAF9461799.1"/>
    <property type="molecule type" value="Genomic_DNA"/>
</dbReference>
<feature type="chain" id="PRO_5040361598" description="Ig-like domain-containing protein" evidence="1">
    <location>
        <begin position="22"/>
        <end position="189"/>
    </location>
</feature>
<dbReference type="Proteomes" id="UP000807353">
    <property type="component" value="Unassembled WGS sequence"/>
</dbReference>
<feature type="signal peptide" evidence="1">
    <location>
        <begin position="1"/>
        <end position="21"/>
    </location>
</feature>
<evidence type="ECO:0008006" key="4">
    <source>
        <dbReference type="Google" id="ProtNLM"/>
    </source>
</evidence>
<evidence type="ECO:0000313" key="2">
    <source>
        <dbReference type="EMBL" id="KAF9461799.1"/>
    </source>
</evidence>
<organism evidence="2 3">
    <name type="scientific">Collybia nuda</name>
    <dbReference type="NCBI Taxonomy" id="64659"/>
    <lineage>
        <taxon>Eukaryota</taxon>
        <taxon>Fungi</taxon>
        <taxon>Dikarya</taxon>
        <taxon>Basidiomycota</taxon>
        <taxon>Agaricomycotina</taxon>
        <taxon>Agaricomycetes</taxon>
        <taxon>Agaricomycetidae</taxon>
        <taxon>Agaricales</taxon>
        <taxon>Tricholomatineae</taxon>
        <taxon>Clitocybaceae</taxon>
        <taxon>Collybia</taxon>
    </lineage>
</organism>
<evidence type="ECO:0000313" key="3">
    <source>
        <dbReference type="Proteomes" id="UP000807353"/>
    </source>
</evidence>
<dbReference type="OrthoDB" id="2918850at2759"/>
<dbReference type="AlphaFoldDB" id="A0A9P6CID8"/>